<name>A0AC59YVD3_RANTA</name>
<protein>
    <submittedName>
        <fullName evidence="1">Uncharacterized protein</fullName>
    </submittedName>
</protein>
<evidence type="ECO:0000313" key="2">
    <source>
        <dbReference type="Proteomes" id="UP001162501"/>
    </source>
</evidence>
<dbReference type="Proteomes" id="UP001162501">
    <property type="component" value="Chromosome 20"/>
</dbReference>
<evidence type="ECO:0000313" key="1">
    <source>
        <dbReference type="EMBL" id="CAN0008969.1"/>
    </source>
</evidence>
<sequence>MSHPVFAHYIFNILLSLLLLLLIGFLYSMPFIYKDTKKMFVILITFSPSCNIQSYFINSLNQKHFPSYIYMYVCVYIYTHIYIYLPTPSGKITQYSSGYEKDQPHNPVLQFLKWIISYRGLTDVRKLIQWYKNK</sequence>
<reference evidence="1" key="2">
    <citation type="submission" date="2025-03" db="EMBL/GenBank/DDBJ databases">
        <authorList>
            <consortium name="ELIXIR-Norway"/>
            <consortium name="Elixir Norway"/>
        </authorList>
    </citation>
    <scope>NUCLEOTIDE SEQUENCE</scope>
</reference>
<dbReference type="EMBL" id="OX596104">
    <property type="protein sequence ID" value="CAN0008969.1"/>
    <property type="molecule type" value="Genomic_DNA"/>
</dbReference>
<accession>A0AC59YVD3</accession>
<gene>
    <name evidence="1" type="ORF">MRATA1EN22A_LOCUS10681</name>
</gene>
<reference evidence="1" key="1">
    <citation type="submission" date="2023-05" db="EMBL/GenBank/DDBJ databases">
        <authorList>
            <consortium name="ELIXIR-Norway"/>
        </authorList>
    </citation>
    <scope>NUCLEOTIDE SEQUENCE</scope>
</reference>
<proteinExistence type="predicted"/>
<organism evidence="1 2">
    <name type="scientific">Rangifer tarandus platyrhynchus</name>
    <name type="common">Svalbard reindeer</name>
    <dbReference type="NCBI Taxonomy" id="3082113"/>
    <lineage>
        <taxon>Eukaryota</taxon>
        <taxon>Metazoa</taxon>
        <taxon>Chordata</taxon>
        <taxon>Craniata</taxon>
        <taxon>Vertebrata</taxon>
        <taxon>Euteleostomi</taxon>
        <taxon>Mammalia</taxon>
        <taxon>Eutheria</taxon>
        <taxon>Laurasiatheria</taxon>
        <taxon>Artiodactyla</taxon>
        <taxon>Ruminantia</taxon>
        <taxon>Pecora</taxon>
        <taxon>Cervidae</taxon>
        <taxon>Odocoileinae</taxon>
        <taxon>Rangifer</taxon>
    </lineage>
</organism>